<feature type="compositionally biased region" description="Basic and acidic residues" evidence="1">
    <location>
        <begin position="60"/>
        <end position="70"/>
    </location>
</feature>
<keyword evidence="3" id="KW-1185">Reference proteome</keyword>
<accession>A0ABN7P791</accession>
<dbReference type="Proteomes" id="UP001153148">
    <property type="component" value="Unassembled WGS sequence"/>
</dbReference>
<sequence>MMKIMTIHTKMTEIREHVYITRRKLFDLNSVNDHSSESSSATVGDDHKNSDYNESDDETQSSKDSMETSKKYNSAELADQLEKLKPNYLNPLKINKKKLKDLKSLLPFIPPIHYDYFNGLVLTDEADYENDIEIIL</sequence>
<evidence type="ECO:0000313" key="2">
    <source>
        <dbReference type="EMBL" id="CAG2063710.1"/>
    </source>
</evidence>
<gene>
    <name evidence="2" type="ORF">TPAB3V08_LOCUS10657</name>
</gene>
<name>A0ABN7P791_TIMPD</name>
<evidence type="ECO:0000313" key="3">
    <source>
        <dbReference type="Proteomes" id="UP001153148"/>
    </source>
</evidence>
<proteinExistence type="predicted"/>
<dbReference type="EMBL" id="CAJPIN010028389">
    <property type="protein sequence ID" value="CAG2063710.1"/>
    <property type="molecule type" value="Genomic_DNA"/>
</dbReference>
<evidence type="ECO:0000256" key="1">
    <source>
        <dbReference type="SAM" id="MobiDB-lite"/>
    </source>
</evidence>
<organism evidence="2 3">
    <name type="scientific">Timema podura</name>
    <name type="common">Walking stick</name>
    <dbReference type="NCBI Taxonomy" id="61482"/>
    <lineage>
        <taxon>Eukaryota</taxon>
        <taxon>Metazoa</taxon>
        <taxon>Ecdysozoa</taxon>
        <taxon>Arthropoda</taxon>
        <taxon>Hexapoda</taxon>
        <taxon>Insecta</taxon>
        <taxon>Pterygota</taxon>
        <taxon>Neoptera</taxon>
        <taxon>Polyneoptera</taxon>
        <taxon>Phasmatodea</taxon>
        <taxon>Timematodea</taxon>
        <taxon>Timematoidea</taxon>
        <taxon>Timematidae</taxon>
        <taxon>Timema</taxon>
    </lineage>
</organism>
<feature type="region of interest" description="Disordered" evidence="1">
    <location>
        <begin position="31"/>
        <end position="72"/>
    </location>
</feature>
<reference evidence="2" key="1">
    <citation type="submission" date="2021-03" db="EMBL/GenBank/DDBJ databases">
        <authorList>
            <person name="Tran Van P."/>
        </authorList>
    </citation>
    <scope>NUCLEOTIDE SEQUENCE</scope>
</reference>
<protein>
    <submittedName>
        <fullName evidence="2">Uncharacterized protein</fullName>
    </submittedName>
</protein>
<comment type="caution">
    <text evidence="2">The sequence shown here is derived from an EMBL/GenBank/DDBJ whole genome shotgun (WGS) entry which is preliminary data.</text>
</comment>